<dbReference type="Gene3D" id="2.30.60.10">
    <property type="entry name" value="Cyanovirin-N"/>
    <property type="match status" value="1"/>
</dbReference>
<dbReference type="Proteomes" id="UP001295740">
    <property type="component" value="Unassembled WGS sequence"/>
</dbReference>
<sequence length="847" mass="95536">MATPTLQVTTRSTSVIDLDTMLDNENRKFDASEFRFDHATFQAWKDDQSWAVLNASPREDCKNVRLVGDTLVVAFCRVRYDDGVGGVGEYCKRFIRLDYFLGNNNGHFDTAGEKFHHSARNVRIEGTHLVAELCTIGGEWRRDSLCLSQLVCCAGGSLRPVTTKGTSPQLQHYGHRTALEEKIDAERATSAILYAPLDHTKKLFRLCYIMPGEWHEQVQCHMTTASMGEGEVPSYRCLSYCWGFESAGETISINGHSVPVQQNLVIALRRLRARGMHSPLWIDALCINQQDNEEKSIQVAQMATIYSCAAEVFVWIGDDCTAPSKDKGQTDLDFSWSTLLTNAIECLAREPVGPPHLWDFQSFTVDASGNVAYGNGHAVQLADAIDWFLSSDWFTRSWTLQELTLSENATVIFGSSAIPWQTTLLKGLNVLSSHLSECCAFFARPDPEGNTVNRRLVPQLRRLVEHMWQLRGIRNLSELARGDKNISAAYRRDCALLVLHKCRPQKASDARDKLFAFYSMANASFATVRPDYTKNVGEIYTAFTFGIIMQMSSFDVWALGNPKRDEETTSSDVPNLPSWVLDWSSAPAGDELTNLLRYRFRDTKPPSWSPPLEPPQVARLASPGVLDVDGCEFDQIEELSDSVYASFPTWSQSKWDRVSWEAHGLVLQEWTRFLRLEHDHDQGQTQTKHGDLWESLWKTLVGKDLQVNVEGKHIGLIFHGEDPFAVMRNRTLFDTWWAKHRQPWTGGYEDRELSRVTDRINFRAKDRRLFRSRDGSLGLAPAWARAGDGLFTVRGSRWPVVLRPGSTVRETTALQGIHKLVGPCVVHRVAFGGDNDGDDRVAPIYIS</sequence>
<evidence type="ECO:0000313" key="2">
    <source>
        <dbReference type="EMBL" id="CAJ2508401.1"/>
    </source>
</evidence>
<dbReference type="EMBL" id="CAUWAG010000011">
    <property type="protein sequence ID" value="CAJ2508401.1"/>
    <property type="molecule type" value="Genomic_DNA"/>
</dbReference>
<dbReference type="InterPro" id="IPR052895">
    <property type="entry name" value="HetReg/Transcr_Mod"/>
</dbReference>
<accession>A0AAI8YKP3</accession>
<proteinExistence type="predicted"/>
<dbReference type="InterPro" id="IPR036673">
    <property type="entry name" value="Cyanovirin-N_sf"/>
</dbReference>
<dbReference type="PANTHER" id="PTHR24148:SF73">
    <property type="entry name" value="HET DOMAIN PROTEIN (AFU_ORTHOLOGUE AFUA_8G01020)"/>
    <property type="match status" value="1"/>
</dbReference>
<reference evidence="2" key="1">
    <citation type="submission" date="2023-10" db="EMBL/GenBank/DDBJ databases">
        <authorList>
            <person name="Hackl T."/>
        </authorList>
    </citation>
    <scope>NUCLEOTIDE SEQUENCE</scope>
</reference>
<organism evidence="2 3">
    <name type="scientific">Anthostomella pinea</name>
    <dbReference type="NCBI Taxonomy" id="933095"/>
    <lineage>
        <taxon>Eukaryota</taxon>
        <taxon>Fungi</taxon>
        <taxon>Dikarya</taxon>
        <taxon>Ascomycota</taxon>
        <taxon>Pezizomycotina</taxon>
        <taxon>Sordariomycetes</taxon>
        <taxon>Xylariomycetidae</taxon>
        <taxon>Xylariales</taxon>
        <taxon>Xylariaceae</taxon>
        <taxon>Anthostomella</taxon>
    </lineage>
</organism>
<dbReference type="Pfam" id="PF06985">
    <property type="entry name" value="HET"/>
    <property type="match status" value="1"/>
</dbReference>
<gene>
    <name evidence="2" type="ORF">KHLLAP_LOCUS8869</name>
</gene>
<feature type="domain" description="Cyanovirin-N" evidence="1">
    <location>
        <begin position="56"/>
        <end position="152"/>
    </location>
</feature>
<name>A0AAI8YKP3_9PEZI</name>
<dbReference type="PANTHER" id="PTHR24148">
    <property type="entry name" value="ANKYRIN REPEAT DOMAIN-CONTAINING PROTEIN 39 HOMOLOG-RELATED"/>
    <property type="match status" value="1"/>
</dbReference>
<dbReference type="SMART" id="SM01111">
    <property type="entry name" value="CVNH"/>
    <property type="match status" value="1"/>
</dbReference>
<dbReference type="Pfam" id="PF08881">
    <property type="entry name" value="CVNH"/>
    <property type="match status" value="1"/>
</dbReference>
<dbReference type="AlphaFoldDB" id="A0AAI8YKP3"/>
<evidence type="ECO:0000313" key="3">
    <source>
        <dbReference type="Proteomes" id="UP001295740"/>
    </source>
</evidence>
<evidence type="ECO:0000259" key="1">
    <source>
        <dbReference type="SMART" id="SM01111"/>
    </source>
</evidence>
<comment type="caution">
    <text evidence="2">The sequence shown here is derived from an EMBL/GenBank/DDBJ whole genome shotgun (WGS) entry which is preliminary data.</text>
</comment>
<keyword evidence="3" id="KW-1185">Reference proteome</keyword>
<dbReference type="SUPFAM" id="SSF51322">
    <property type="entry name" value="Cyanovirin-N"/>
    <property type="match status" value="1"/>
</dbReference>
<dbReference type="InterPro" id="IPR010730">
    <property type="entry name" value="HET"/>
</dbReference>
<protein>
    <submittedName>
        <fullName evidence="2">Uu.00g134270.m01.CDS01</fullName>
    </submittedName>
</protein>
<dbReference type="InterPro" id="IPR011058">
    <property type="entry name" value="Cyanovirin-N"/>
</dbReference>